<dbReference type="InterPro" id="IPR011663">
    <property type="entry name" value="UTRA"/>
</dbReference>
<dbReference type="PATRIC" id="fig|1239307.3.peg.2427"/>
<dbReference type="GO" id="GO:0045892">
    <property type="term" value="P:negative regulation of DNA-templated transcription"/>
    <property type="evidence" value="ECO:0007669"/>
    <property type="project" value="TreeGrafter"/>
</dbReference>
<dbReference type="InterPro" id="IPR028978">
    <property type="entry name" value="Chorismate_lyase_/UTRA_dom_sf"/>
</dbReference>
<dbReference type="PANTHER" id="PTHR44846:SF1">
    <property type="entry name" value="MANNOSYL-D-GLYCERATE TRANSPORT_METABOLISM SYSTEM REPRESSOR MNGR-RELATED"/>
    <property type="match status" value="1"/>
</dbReference>
<keyword evidence="2" id="KW-0238">DNA-binding</keyword>
<evidence type="ECO:0000313" key="5">
    <source>
        <dbReference type="EMBL" id="AHF77235.1"/>
    </source>
</evidence>
<evidence type="ECO:0000259" key="4">
    <source>
        <dbReference type="PROSITE" id="PS50949"/>
    </source>
</evidence>
<dbReference type="PANTHER" id="PTHR44846">
    <property type="entry name" value="MANNOSYL-D-GLYCERATE TRANSPORT/METABOLISM SYSTEM REPRESSOR MNGR-RELATED"/>
    <property type="match status" value="1"/>
</dbReference>
<sequence>MEPLGLPLYLRIKNIILERIIAFSYVEKLPGELVLAGEFNVARGTVKQAIDALVQTGILFREQGRGTFINRDILQHYYSNLPDLLLRFTGSAPVALEIESLMPTMADGDIGVKMGLAIGSQLQRLERYVKQDGRVVGHGVTWLDGSAYSGLSHIEEGRSLYAQLCESYGFSPVKACDSVVPALCSARLARILSLPEGSPLLRLERRAANAEGAILEYSQFHLADAELSLTIDARQITSDGRWQCTVAP</sequence>
<evidence type="ECO:0000256" key="3">
    <source>
        <dbReference type="ARBA" id="ARBA00023163"/>
    </source>
</evidence>
<dbReference type="Proteomes" id="UP000019028">
    <property type="component" value="Chromosome"/>
</dbReference>
<dbReference type="OrthoDB" id="6626198at2"/>
<dbReference type="RefSeq" id="WP_025422367.1">
    <property type="nucleotide sequence ID" value="NZ_CP006569.1"/>
</dbReference>
<dbReference type="Pfam" id="PF07702">
    <property type="entry name" value="UTRA"/>
    <property type="match status" value="1"/>
</dbReference>
<protein>
    <submittedName>
        <fullName evidence="5">Putative regulatory protein, GntR-family</fullName>
    </submittedName>
</protein>
<reference evidence="5 6" key="1">
    <citation type="journal article" date="2014" name="Genome Biol. Evol.">
        <title>Genome degeneration and adaptation in a nascent stage of symbiosis.</title>
        <authorList>
            <person name="Oakeson K.F."/>
            <person name="Gil R."/>
            <person name="Clayton A.L."/>
            <person name="Dunn D.M."/>
            <person name="von Niederhausern A.C."/>
            <person name="Hamil C."/>
            <person name="Aoyagi A."/>
            <person name="Duval B."/>
            <person name="Baca A."/>
            <person name="Silva F.J."/>
            <person name="Vallier A."/>
            <person name="Jackson D.G."/>
            <person name="Latorre A."/>
            <person name="Weiss R.B."/>
            <person name="Heddi A."/>
            <person name="Moya A."/>
            <person name="Dale C."/>
        </authorList>
    </citation>
    <scope>NUCLEOTIDE SEQUENCE [LARGE SCALE GENOMIC DNA]</scope>
    <source>
        <strain evidence="5 6">HS1</strain>
    </source>
</reference>
<dbReference type="PRINTS" id="PR00035">
    <property type="entry name" value="HTHGNTR"/>
</dbReference>
<dbReference type="PROSITE" id="PS50949">
    <property type="entry name" value="HTH_GNTR"/>
    <property type="match status" value="1"/>
</dbReference>
<evidence type="ECO:0000313" key="6">
    <source>
        <dbReference type="Proteomes" id="UP000019028"/>
    </source>
</evidence>
<keyword evidence="1" id="KW-0805">Transcription regulation</keyword>
<dbReference type="SUPFAM" id="SSF46785">
    <property type="entry name" value="Winged helix' DNA-binding domain"/>
    <property type="match status" value="1"/>
</dbReference>
<dbReference type="CDD" id="cd07377">
    <property type="entry name" value="WHTH_GntR"/>
    <property type="match status" value="1"/>
</dbReference>
<accession>W0HYE5</accession>
<feature type="domain" description="HTH gntR-type" evidence="4">
    <location>
        <begin position="2"/>
        <end position="72"/>
    </location>
</feature>
<dbReference type="SMART" id="SM00866">
    <property type="entry name" value="UTRA"/>
    <property type="match status" value="1"/>
</dbReference>
<dbReference type="InterPro" id="IPR036388">
    <property type="entry name" value="WH-like_DNA-bd_sf"/>
</dbReference>
<keyword evidence="6" id="KW-1185">Reference proteome</keyword>
<dbReference type="Pfam" id="PF00392">
    <property type="entry name" value="GntR"/>
    <property type="match status" value="1"/>
</dbReference>
<evidence type="ECO:0000256" key="2">
    <source>
        <dbReference type="ARBA" id="ARBA00023125"/>
    </source>
</evidence>
<dbReference type="InterPro" id="IPR000524">
    <property type="entry name" value="Tscrpt_reg_HTH_GntR"/>
</dbReference>
<dbReference type="InterPro" id="IPR050679">
    <property type="entry name" value="Bact_HTH_transcr_reg"/>
</dbReference>
<dbReference type="GO" id="GO:0003677">
    <property type="term" value="F:DNA binding"/>
    <property type="evidence" value="ECO:0007669"/>
    <property type="project" value="UniProtKB-KW"/>
</dbReference>
<dbReference type="Gene3D" id="3.40.1410.10">
    <property type="entry name" value="Chorismate lyase-like"/>
    <property type="match status" value="1"/>
</dbReference>
<dbReference type="GO" id="GO:0003700">
    <property type="term" value="F:DNA-binding transcription factor activity"/>
    <property type="evidence" value="ECO:0007669"/>
    <property type="project" value="InterPro"/>
</dbReference>
<dbReference type="KEGG" id="sod:Sant_2190"/>
<evidence type="ECO:0000256" key="1">
    <source>
        <dbReference type="ARBA" id="ARBA00023015"/>
    </source>
</evidence>
<dbReference type="SUPFAM" id="SSF64288">
    <property type="entry name" value="Chorismate lyase-like"/>
    <property type="match status" value="1"/>
</dbReference>
<dbReference type="Gene3D" id="1.10.10.10">
    <property type="entry name" value="Winged helix-like DNA-binding domain superfamily/Winged helix DNA-binding domain"/>
    <property type="match status" value="1"/>
</dbReference>
<dbReference type="InterPro" id="IPR036390">
    <property type="entry name" value="WH_DNA-bd_sf"/>
</dbReference>
<proteinExistence type="predicted"/>
<organism evidence="5 6">
    <name type="scientific">Sodalis praecaptivus</name>
    <dbReference type="NCBI Taxonomy" id="1239307"/>
    <lineage>
        <taxon>Bacteria</taxon>
        <taxon>Pseudomonadati</taxon>
        <taxon>Pseudomonadota</taxon>
        <taxon>Gammaproteobacteria</taxon>
        <taxon>Enterobacterales</taxon>
        <taxon>Bruguierivoracaceae</taxon>
        <taxon>Sodalis</taxon>
    </lineage>
</organism>
<keyword evidence="3" id="KW-0804">Transcription</keyword>
<dbReference type="SMART" id="SM00345">
    <property type="entry name" value="HTH_GNTR"/>
    <property type="match status" value="1"/>
</dbReference>
<name>W0HYE5_9GAMM</name>
<gene>
    <name evidence="5" type="ORF">Sant_2190</name>
</gene>
<dbReference type="AlphaFoldDB" id="W0HYE5"/>
<dbReference type="EMBL" id="CP006569">
    <property type="protein sequence ID" value="AHF77235.1"/>
    <property type="molecule type" value="Genomic_DNA"/>
</dbReference>
<dbReference type="HOGENOM" id="CLU_063236_4_2_6"/>